<feature type="transmembrane region" description="Helical" evidence="2">
    <location>
        <begin position="42"/>
        <end position="63"/>
    </location>
</feature>
<evidence type="ECO:0000256" key="2">
    <source>
        <dbReference type="SAM" id="Phobius"/>
    </source>
</evidence>
<keyword evidence="2" id="KW-0812">Transmembrane</keyword>
<feature type="compositionally biased region" description="Basic and acidic residues" evidence="1">
    <location>
        <begin position="82"/>
        <end position="96"/>
    </location>
</feature>
<keyword evidence="4" id="KW-1185">Reference proteome</keyword>
<evidence type="ECO:0000256" key="1">
    <source>
        <dbReference type="SAM" id="MobiDB-lite"/>
    </source>
</evidence>
<keyword evidence="2" id="KW-0472">Membrane</keyword>
<evidence type="ECO:0000313" key="3">
    <source>
        <dbReference type="EMBL" id="MBT0958687.1"/>
    </source>
</evidence>
<proteinExistence type="predicted"/>
<gene>
    <name evidence="3" type="ORF">IV417_14960</name>
</gene>
<dbReference type="EMBL" id="JADQAZ010000003">
    <property type="protein sequence ID" value="MBT0958687.1"/>
    <property type="molecule type" value="Genomic_DNA"/>
</dbReference>
<accession>A0AAP2CQI6</accession>
<reference evidence="3 4" key="1">
    <citation type="journal article" date="2021" name="Arch. Microbiol.">
        <title>Harenicola maris gen. nov., sp. nov. isolated from the Sea of Japan shallow sediments.</title>
        <authorList>
            <person name="Romanenko L.A."/>
            <person name="Kurilenko V.V."/>
            <person name="Chernysheva N.Y."/>
            <person name="Tekutyeva L.A."/>
            <person name="Velansky P.V."/>
            <person name="Svetashev V.I."/>
            <person name="Isaeva M.P."/>
        </authorList>
    </citation>
    <scope>NUCLEOTIDE SEQUENCE [LARGE SCALE GENOMIC DNA]</scope>
    <source>
        <strain evidence="3 4">KMM 3653</strain>
    </source>
</reference>
<comment type="caution">
    <text evidence="3">The sequence shown here is derived from an EMBL/GenBank/DDBJ whole genome shotgun (WGS) entry which is preliminary data.</text>
</comment>
<sequence>MLFDDKKNVDRLVYGLYALCALLFLADFFYKKKYYISAENFPGFYALYGFFACVVLVLCAKVLRRFLMRDEGFYAPQDTESEDHPDHDLGKESHYD</sequence>
<organism evidence="3 4">
    <name type="scientific">Harenicola maris</name>
    <dbReference type="NCBI Taxonomy" id="2841044"/>
    <lineage>
        <taxon>Bacteria</taxon>
        <taxon>Pseudomonadati</taxon>
        <taxon>Pseudomonadota</taxon>
        <taxon>Alphaproteobacteria</taxon>
        <taxon>Rhodobacterales</taxon>
        <taxon>Paracoccaceae</taxon>
        <taxon>Harenicola</taxon>
    </lineage>
</organism>
<evidence type="ECO:0000313" key="4">
    <source>
        <dbReference type="Proteomes" id="UP001315686"/>
    </source>
</evidence>
<name>A0AAP2CQI6_9RHOB</name>
<protein>
    <submittedName>
        <fullName evidence="3">DUF2975 domain-containing protein</fullName>
    </submittedName>
</protein>
<feature type="transmembrane region" description="Helical" evidence="2">
    <location>
        <begin position="12"/>
        <end position="30"/>
    </location>
</feature>
<feature type="region of interest" description="Disordered" evidence="1">
    <location>
        <begin position="76"/>
        <end position="96"/>
    </location>
</feature>
<dbReference type="AlphaFoldDB" id="A0AAP2CQI6"/>
<dbReference type="Proteomes" id="UP001315686">
    <property type="component" value="Unassembled WGS sequence"/>
</dbReference>
<keyword evidence="2" id="KW-1133">Transmembrane helix</keyword>